<dbReference type="GO" id="GO:0006813">
    <property type="term" value="P:potassium ion transport"/>
    <property type="evidence" value="ECO:0007669"/>
    <property type="project" value="UniProtKB-KW"/>
</dbReference>
<dbReference type="Pfam" id="PF23259">
    <property type="entry name" value="CHX17_C"/>
    <property type="match status" value="1"/>
</dbReference>
<evidence type="ECO:0000256" key="3">
    <source>
        <dbReference type="ARBA" id="ARBA00022958"/>
    </source>
</evidence>
<keyword evidence="1" id="KW-0813">Transport</keyword>
<evidence type="ECO:0000256" key="1">
    <source>
        <dbReference type="ARBA" id="ARBA00022448"/>
    </source>
</evidence>
<feature type="non-terminal residue" evidence="6">
    <location>
        <position position="166"/>
    </location>
</feature>
<dbReference type="OrthoDB" id="1938353at2759"/>
<dbReference type="GO" id="GO:0098662">
    <property type="term" value="P:inorganic cation transmembrane transport"/>
    <property type="evidence" value="ECO:0007669"/>
    <property type="project" value="TreeGrafter"/>
</dbReference>
<protein>
    <submittedName>
        <fullName evidence="6">Cation/H(+) antiporter</fullName>
    </submittedName>
</protein>
<proteinExistence type="predicted"/>
<name>A0A7J6VDU8_THATH</name>
<keyword evidence="3" id="KW-0630">Potassium</keyword>
<accession>A0A7J6VDU8</accession>
<dbReference type="InterPro" id="IPR050794">
    <property type="entry name" value="CPA2_transporter"/>
</dbReference>
<gene>
    <name evidence="6" type="ORF">FRX31_027139</name>
</gene>
<dbReference type="PANTHER" id="PTHR32468">
    <property type="entry name" value="CATION/H + ANTIPORTER"/>
    <property type="match status" value="1"/>
</dbReference>
<dbReference type="PANTHER" id="PTHR32468:SF35">
    <property type="entry name" value="CATION_H+ EXCHANGER DOMAIN-CONTAINING PROTEIN"/>
    <property type="match status" value="1"/>
</dbReference>
<dbReference type="EMBL" id="JABWDY010033686">
    <property type="protein sequence ID" value="KAF5183274.1"/>
    <property type="molecule type" value="Genomic_DNA"/>
</dbReference>
<dbReference type="GO" id="GO:0006885">
    <property type="term" value="P:regulation of pH"/>
    <property type="evidence" value="ECO:0007669"/>
    <property type="project" value="TreeGrafter"/>
</dbReference>
<organism evidence="6 7">
    <name type="scientific">Thalictrum thalictroides</name>
    <name type="common">Rue-anemone</name>
    <name type="synonym">Anemone thalictroides</name>
    <dbReference type="NCBI Taxonomy" id="46969"/>
    <lineage>
        <taxon>Eukaryota</taxon>
        <taxon>Viridiplantae</taxon>
        <taxon>Streptophyta</taxon>
        <taxon>Embryophyta</taxon>
        <taxon>Tracheophyta</taxon>
        <taxon>Spermatophyta</taxon>
        <taxon>Magnoliopsida</taxon>
        <taxon>Ranunculales</taxon>
        <taxon>Ranunculaceae</taxon>
        <taxon>Thalictroideae</taxon>
        <taxon>Thalictrum</taxon>
    </lineage>
</organism>
<feature type="domain" description="Cation/H(+) antiporter C-terminal" evidence="5">
    <location>
        <begin position="37"/>
        <end position="164"/>
    </location>
</feature>
<dbReference type="GO" id="GO:0012505">
    <property type="term" value="C:endomembrane system"/>
    <property type="evidence" value="ECO:0007669"/>
    <property type="project" value="TreeGrafter"/>
</dbReference>
<evidence type="ECO:0000313" key="6">
    <source>
        <dbReference type="EMBL" id="KAF5183274.1"/>
    </source>
</evidence>
<dbReference type="AlphaFoldDB" id="A0A7J6VDU8"/>
<evidence type="ECO:0000256" key="4">
    <source>
        <dbReference type="ARBA" id="ARBA00023065"/>
    </source>
</evidence>
<evidence type="ECO:0000256" key="2">
    <source>
        <dbReference type="ARBA" id="ARBA00022538"/>
    </source>
</evidence>
<keyword evidence="2" id="KW-0633">Potassium transport</keyword>
<dbReference type="Proteomes" id="UP000554482">
    <property type="component" value="Unassembled WGS sequence"/>
</dbReference>
<evidence type="ECO:0000313" key="7">
    <source>
        <dbReference type="Proteomes" id="UP000554482"/>
    </source>
</evidence>
<keyword evidence="7" id="KW-1185">Reference proteome</keyword>
<evidence type="ECO:0000259" key="5">
    <source>
        <dbReference type="Pfam" id="PF23259"/>
    </source>
</evidence>
<keyword evidence="4" id="KW-0406">Ion transport</keyword>
<reference evidence="6 7" key="1">
    <citation type="submission" date="2020-06" db="EMBL/GenBank/DDBJ databases">
        <title>Transcriptomic and genomic resources for Thalictrum thalictroides and T. hernandezii: Facilitating candidate gene discovery in an emerging model plant lineage.</title>
        <authorList>
            <person name="Arias T."/>
            <person name="Riano-Pachon D.M."/>
            <person name="Di Stilio V.S."/>
        </authorList>
    </citation>
    <scope>NUCLEOTIDE SEQUENCE [LARGE SCALE GENOMIC DNA]</scope>
    <source>
        <strain evidence="7">cv. WT478/WT964</strain>
        <tissue evidence="6">Leaves</tissue>
    </source>
</reference>
<comment type="caution">
    <text evidence="6">The sequence shown here is derived from an EMBL/GenBank/DDBJ whole genome shotgun (WGS) entry which is preliminary data.</text>
</comment>
<sequence>MNCNILEKAPCSVGIFIDRKVLHGSVSVLKSQTLYLVAVLYMGGNDDGETLAYGARMAEHPQVNLTVIRFLQFGCDSARERKLDNDVTDEFKRKNAHNNRIKYREEVLRDGEGVAAVIRELGNIFNLMMVGRHHKADSRLLSGLNEWNECPELGIVGDMLASPDLK</sequence>
<dbReference type="InterPro" id="IPR057290">
    <property type="entry name" value="CHX17_C"/>
</dbReference>